<evidence type="ECO:0000256" key="1">
    <source>
        <dbReference type="SAM" id="MobiDB-lite"/>
    </source>
</evidence>
<protein>
    <submittedName>
        <fullName evidence="2">Uncharacterized protein</fullName>
    </submittedName>
</protein>
<feature type="region of interest" description="Disordered" evidence="1">
    <location>
        <begin position="57"/>
        <end position="99"/>
    </location>
</feature>
<dbReference type="AlphaFoldDB" id="A0A2P2J4Q2"/>
<dbReference type="PANTHER" id="PTHR47292">
    <property type="entry name" value="TRANSCRIPTION ELONGATION FACTOR (TFIIS) FAMILY PROTEIN-RELATED"/>
    <property type="match status" value="1"/>
</dbReference>
<accession>A0A2P2J4Q2</accession>
<reference evidence="2" key="1">
    <citation type="submission" date="2018-02" db="EMBL/GenBank/DDBJ databases">
        <title>Rhizophora mucronata_Transcriptome.</title>
        <authorList>
            <person name="Meera S.P."/>
            <person name="Sreeshan A."/>
            <person name="Augustine A."/>
        </authorList>
    </citation>
    <scope>NUCLEOTIDE SEQUENCE</scope>
    <source>
        <tissue evidence="2">Leaf</tissue>
    </source>
</reference>
<dbReference type="PANTHER" id="PTHR47292:SF1">
    <property type="entry name" value="TRANSCRIPTION ELONGATION FACTOR (TFIIS) FAMILY PROTEIN"/>
    <property type="match status" value="1"/>
</dbReference>
<evidence type="ECO:0000313" key="2">
    <source>
        <dbReference type="EMBL" id="MBW88440.1"/>
    </source>
</evidence>
<organism evidence="2">
    <name type="scientific">Rhizophora mucronata</name>
    <name type="common">Asiatic mangrove</name>
    <dbReference type="NCBI Taxonomy" id="61149"/>
    <lineage>
        <taxon>Eukaryota</taxon>
        <taxon>Viridiplantae</taxon>
        <taxon>Streptophyta</taxon>
        <taxon>Embryophyta</taxon>
        <taxon>Tracheophyta</taxon>
        <taxon>Spermatophyta</taxon>
        <taxon>Magnoliopsida</taxon>
        <taxon>eudicotyledons</taxon>
        <taxon>Gunneridae</taxon>
        <taxon>Pentapetalae</taxon>
        <taxon>rosids</taxon>
        <taxon>fabids</taxon>
        <taxon>Malpighiales</taxon>
        <taxon>Rhizophoraceae</taxon>
        <taxon>Rhizophora</taxon>
    </lineage>
</organism>
<dbReference type="EMBL" id="GGEC01007957">
    <property type="protein sequence ID" value="MBW88440.1"/>
    <property type="molecule type" value="Transcribed_RNA"/>
</dbReference>
<feature type="compositionally biased region" description="Low complexity" evidence="1">
    <location>
        <begin position="58"/>
        <end position="71"/>
    </location>
</feature>
<name>A0A2P2J4Q2_RHIMU</name>
<proteinExistence type="predicted"/>
<sequence length="99" mass="10448">MGSASAVLPCSQPPFVMSMTGAPLGPGVAGSSRPNFVLNSGFAIDGGNTRQFFMPVQGRSLEASSRPSSSSGVGGKRKEPDRVWDPYSLQNKHPQGPWR</sequence>